<comment type="caution">
    <text evidence="11">The sequence shown here is derived from an EMBL/GenBank/DDBJ whole genome shotgun (WGS) entry which is preliminary data.</text>
</comment>
<dbReference type="InterPro" id="IPR036396">
    <property type="entry name" value="Cyt_P450_sf"/>
</dbReference>
<dbReference type="Proteomes" id="UP000499080">
    <property type="component" value="Unassembled WGS sequence"/>
</dbReference>
<evidence type="ECO:0000256" key="7">
    <source>
        <dbReference type="ARBA" id="ARBA00023033"/>
    </source>
</evidence>
<dbReference type="Pfam" id="PF00067">
    <property type="entry name" value="p450"/>
    <property type="match status" value="1"/>
</dbReference>
<dbReference type="GO" id="GO:0005506">
    <property type="term" value="F:iron ion binding"/>
    <property type="evidence" value="ECO:0007669"/>
    <property type="project" value="InterPro"/>
</dbReference>
<evidence type="ECO:0000256" key="9">
    <source>
        <dbReference type="PIRSR" id="PIRSR602401-1"/>
    </source>
</evidence>
<dbReference type="GO" id="GO:0005789">
    <property type="term" value="C:endoplasmic reticulum membrane"/>
    <property type="evidence" value="ECO:0007669"/>
    <property type="project" value="UniProtKB-SubCell"/>
</dbReference>
<dbReference type="EMBL" id="BGPR01013771">
    <property type="protein sequence ID" value="GBN62133.1"/>
    <property type="molecule type" value="Genomic_DNA"/>
</dbReference>
<dbReference type="GO" id="GO:0004497">
    <property type="term" value="F:monooxygenase activity"/>
    <property type="evidence" value="ECO:0007669"/>
    <property type="project" value="UniProtKB-KW"/>
</dbReference>
<evidence type="ECO:0000313" key="11">
    <source>
        <dbReference type="EMBL" id="GBN62133.1"/>
    </source>
</evidence>
<dbReference type="PANTHER" id="PTHR24291:SF189">
    <property type="entry name" value="CYTOCHROME P450 4C3-RELATED"/>
    <property type="match status" value="1"/>
</dbReference>
<dbReference type="InterPro" id="IPR001128">
    <property type="entry name" value="Cyt_P450"/>
</dbReference>
<sequence>MAAQRRKSVPNPEKFAQTDFYRKFPLVIHMTWIPFSTGPRNCIGQKLALMELLTVTSTILRRYTVESLDPRDHVLPTLTFALASSVPLRVRIRPRHSKEN</sequence>
<keyword evidence="9 10" id="KW-0479">Metal-binding</keyword>
<protein>
    <recommendedName>
        <fullName evidence="13">Cytochrome P450 4V2</fullName>
    </recommendedName>
</protein>
<dbReference type="PRINTS" id="PR00463">
    <property type="entry name" value="EP450I"/>
</dbReference>
<evidence type="ECO:0000256" key="10">
    <source>
        <dbReference type="RuleBase" id="RU000461"/>
    </source>
</evidence>
<evidence type="ECO:0000256" key="5">
    <source>
        <dbReference type="ARBA" id="ARBA00022824"/>
    </source>
</evidence>
<gene>
    <name evidence="11" type="ORF">AVEN_188460_1</name>
</gene>
<keyword evidence="8" id="KW-0472">Membrane</keyword>
<dbReference type="InterPro" id="IPR017972">
    <property type="entry name" value="Cyt_P450_CS"/>
</dbReference>
<keyword evidence="6 9" id="KW-0408">Iron</keyword>
<comment type="similarity">
    <text evidence="3 10">Belongs to the cytochrome P450 family.</text>
</comment>
<dbReference type="InterPro" id="IPR002401">
    <property type="entry name" value="Cyt_P450_E_grp-I"/>
</dbReference>
<evidence type="ECO:0008006" key="13">
    <source>
        <dbReference type="Google" id="ProtNLM"/>
    </source>
</evidence>
<organism evidence="11 12">
    <name type="scientific">Araneus ventricosus</name>
    <name type="common">Orbweaver spider</name>
    <name type="synonym">Epeira ventricosa</name>
    <dbReference type="NCBI Taxonomy" id="182803"/>
    <lineage>
        <taxon>Eukaryota</taxon>
        <taxon>Metazoa</taxon>
        <taxon>Ecdysozoa</taxon>
        <taxon>Arthropoda</taxon>
        <taxon>Chelicerata</taxon>
        <taxon>Arachnida</taxon>
        <taxon>Araneae</taxon>
        <taxon>Araneomorphae</taxon>
        <taxon>Entelegynae</taxon>
        <taxon>Araneoidea</taxon>
        <taxon>Araneidae</taxon>
        <taxon>Araneus</taxon>
    </lineage>
</organism>
<evidence type="ECO:0000256" key="1">
    <source>
        <dbReference type="ARBA" id="ARBA00001971"/>
    </source>
</evidence>
<comment type="cofactor">
    <cofactor evidence="1 9">
        <name>heme</name>
        <dbReference type="ChEBI" id="CHEBI:30413"/>
    </cofactor>
</comment>
<dbReference type="GO" id="GO:0020037">
    <property type="term" value="F:heme binding"/>
    <property type="evidence" value="ECO:0007669"/>
    <property type="project" value="InterPro"/>
</dbReference>
<keyword evidence="4 9" id="KW-0349">Heme</keyword>
<proteinExistence type="inferred from homology"/>
<dbReference type="OrthoDB" id="1470350at2759"/>
<dbReference type="PANTHER" id="PTHR24291">
    <property type="entry name" value="CYTOCHROME P450 FAMILY 4"/>
    <property type="match status" value="1"/>
</dbReference>
<evidence type="ECO:0000313" key="12">
    <source>
        <dbReference type="Proteomes" id="UP000499080"/>
    </source>
</evidence>
<dbReference type="GO" id="GO:0016705">
    <property type="term" value="F:oxidoreductase activity, acting on paired donors, with incorporation or reduction of molecular oxygen"/>
    <property type="evidence" value="ECO:0007669"/>
    <property type="project" value="InterPro"/>
</dbReference>
<evidence type="ECO:0000256" key="8">
    <source>
        <dbReference type="ARBA" id="ARBA00023136"/>
    </source>
</evidence>
<accession>A0A4Y2QFX0</accession>
<evidence type="ECO:0000256" key="3">
    <source>
        <dbReference type="ARBA" id="ARBA00010617"/>
    </source>
</evidence>
<feature type="binding site" description="axial binding residue" evidence="9">
    <location>
        <position position="42"/>
    </location>
    <ligand>
        <name>heme</name>
        <dbReference type="ChEBI" id="CHEBI:30413"/>
    </ligand>
    <ligandPart>
        <name>Fe</name>
        <dbReference type="ChEBI" id="CHEBI:18248"/>
    </ligandPart>
</feature>
<keyword evidence="12" id="KW-1185">Reference proteome</keyword>
<evidence type="ECO:0000256" key="6">
    <source>
        <dbReference type="ARBA" id="ARBA00023004"/>
    </source>
</evidence>
<reference evidence="11 12" key="1">
    <citation type="journal article" date="2019" name="Sci. Rep.">
        <title>Orb-weaving spider Araneus ventricosus genome elucidates the spidroin gene catalogue.</title>
        <authorList>
            <person name="Kono N."/>
            <person name="Nakamura H."/>
            <person name="Ohtoshi R."/>
            <person name="Moran D.A.P."/>
            <person name="Shinohara A."/>
            <person name="Yoshida Y."/>
            <person name="Fujiwara M."/>
            <person name="Mori M."/>
            <person name="Tomita M."/>
            <person name="Arakawa K."/>
        </authorList>
    </citation>
    <scope>NUCLEOTIDE SEQUENCE [LARGE SCALE GENOMIC DNA]</scope>
</reference>
<keyword evidence="5" id="KW-0256">Endoplasmic reticulum</keyword>
<dbReference type="InterPro" id="IPR050196">
    <property type="entry name" value="Cytochrome_P450_Monoox"/>
</dbReference>
<comment type="subcellular location">
    <subcellularLocation>
        <location evidence="2">Endoplasmic reticulum membrane</location>
    </subcellularLocation>
</comment>
<name>A0A4Y2QFX0_ARAVE</name>
<keyword evidence="7 10" id="KW-0503">Monooxygenase</keyword>
<evidence type="ECO:0000256" key="4">
    <source>
        <dbReference type="ARBA" id="ARBA00022617"/>
    </source>
</evidence>
<dbReference type="SUPFAM" id="SSF48264">
    <property type="entry name" value="Cytochrome P450"/>
    <property type="match status" value="1"/>
</dbReference>
<dbReference type="PROSITE" id="PS00086">
    <property type="entry name" value="CYTOCHROME_P450"/>
    <property type="match status" value="1"/>
</dbReference>
<keyword evidence="10" id="KW-0560">Oxidoreductase</keyword>
<evidence type="ECO:0000256" key="2">
    <source>
        <dbReference type="ARBA" id="ARBA00004586"/>
    </source>
</evidence>
<dbReference type="Gene3D" id="1.10.630.10">
    <property type="entry name" value="Cytochrome P450"/>
    <property type="match status" value="1"/>
</dbReference>
<dbReference type="AlphaFoldDB" id="A0A4Y2QFX0"/>